<accession>A0A5N6MPT5</accession>
<evidence type="ECO:0000313" key="12">
    <source>
        <dbReference type="Proteomes" id="UP000326396"/>
    </source>
</evidence>
<evidence type="ECO:0000256" key="9">
    <source>
        <dbReference type="PIRSR" id="PIRSR601765-1"/>
    </source>
</evidence>
<comment type="similarity">
    <text evidence="3 10">Belongs to the beta-class carbonic anhydrase family.</text>
</comment>
<evidence type="ECO:0000256" key="1">
    <source>
        <dbReference type="ARBA" id="ARBA00002904"/>
    </source>
</evidence>
<dbReference type="CDD" id="cd00884">
    <property type="entry name" value="beta_CA_cladeB"/>
    <property type="match status" value="1"/>
</dbReference>
<reference evidence="11 12" key="1">
    <citation type="submission" date="2019-05" db="EMBL/GenBank/DDBJ databases">
        <title>Mikania micrantha, genome provides insights into the molecular mechanism of rapid growth.</title>
        <authorList>
            <person name="Liu B."/>
        </authorList>
    </citation>
    <scope>NUCLEOTIDE SEQUENCE [LARGE SCALE GENOMIC DNA]</scope>
    <source>
        <strain evidence="11">NLD-2019</strain>
        <tissue evidence="11">Leaf</tissue>
    </source>
</reference>
<dbReference type="PROSITE" id="PS00705">
    <property type="entry name" value="PROK_CO2_ANHYDRASE_2"/>
    <property type="match status" value="1"/>
</dbReference>
<protein>
    <recommendedName>
        <fullName evidence="4 10">Carbonic anhydrase</fullName>
        <ecNumber evidence="4 10">4.2.1.1</ecNumber>
    </recommendedName>
    <alternativeName>
        <fullName evidence="10">Carbonate dehydratase</fullName>
    </alternativeName>
</protein>
<dbReference type="InterPro" id="IPR045066">
    <property type="entry name" value="Beta_CA_cladeB"/>
</dbReference>
<dbReference type="Proteomes" id="UP000326396">
    <property type="component" value="Linkage Group LG5"/>
</dbReference>
<evidence type="ECO:0000256" key="6">
    <source>
        <dbReference type="ARBA" id="ARBA00022833"/>
    </source>
</evidence>
<dbReference type="AlphaFoldDB" id="A0A5N6MPT5"/>
<name>A0A5N6MPT5_9ASTR</name>
<feature type="binding site" evidence="9">
    <location>
        <position position="179"/>
    </location>
    <ligand>
        <name>Zn(2+)</name>
        <dbReference type="ChEBI" id="CHEBI:29105"/>
    </ligand>
</feature>
<keyword evidence="6 9" id="KW-0862">Zinc</keyword>
<evidence type="ECO:0000256" key="8">
    <source>
        <dbReference type="ARBA" id="ARBA00048348"/>
    </source>
</evidence>
<dbReference type="InterPro" id="IPR036874">
    <property type="entry name" value="Carbonic_anhydrase_sf"/>
</dbReference>
<evidence type="ECO:0000256" key="7">
    <source>
        <dbReference type="ARBA" id="ARBA00023239"/>
    </source>
</evidence>
<sequence>MRWMMERMAASDGIDVPIYLGSGHDQDPQDPGEDMAEDLCNNAIEGLKQLLSERSDLGAVAAVKIKQLTADLEAATSVERIKTGFTHFKTEKYEKNPSLFEDLAKEQHPKFMVFACSDSRVCPSHILDFQPGEAFVVRNIANMVPSYDKMRYSGVGAAIEYAVLHLKVDTILVMGHSCCGGIKALMSIPADGTTSSDFIEDWVKICSTAKSKVKEEFKDLDPTDQCTKCEMEAVNVSLGNILTYPFVKAAVMNRTLSLKGGYYNFVKATFDIWCLDHGVSPSVVV</sequence>
<dbReference type="PANTHER" id="PTHR11002">
    <property type="entry name" value="CARBONIC ANHYDRASE"/>
    <property type="match status" value="1"/>
</dbReference>
<comment type="caution">
    <text evidence="11">The sequence shown here is derived from an EMBL/GenBank/DDBJ whole genome shotgun (WGS) entry which is preliminary data.</text>
</comment>
<dbReference type="Pfam" id="PF00484">
    <property type="entry name" value="Pro_CA"/>
    <property type="match status" value="1"/>
</dbReference>
<gene>
    <name evidence="11" type="ORF">E3N88_31362</name>
</gene>
<feature type="binding site" evidence="9">
    <location>
        <position position="116"/>
    </location>
    <ligand>
        <name>Zn(2+)</name>
        <dbReference type="ChEBI" id="CHEBI:29105"/>
    </ligand>
</feature>
<dbReference type="EC" id="4.2.1.1" evidence="4 10"/>
<evidence type="ECO:0000313" key="11">
    <source>
        <dbReference type="EMBL" id="KAD3642138.1"/>
    </source>
</evidence>
<evidence type="ECO:0000256" key="5">
    <source>
        <dbReference type="ARBA" id="ARBA00022490"/>
    </source>
</evidence>
<dbReference type="InterPro" id="IPR001765">
    <property type="entry name" value="Carbonic_anhydrase"/>
</dbReference>
<keyword evidence="9" id="KW-0479">Metal-binding</keyword>
<comment type="function">
    <text evidence="1 10">Reversible hydration of carbon dioxide.</text>
</comment>
<evidence type="ECO:0000256" key="3">
    <source>
        <dbReference type="ARBA" id="ARBA00006217"/>
    </source>
</evidence>
<dbReference type="PROSITE" id="PS00704">
    <property type="entry name" value="PROK_CO2_ANHYDRASE_1"/>
    <property type="match status" value="1"/>
</dbReference>
<organism evidence="11 12">
    <name type="scientific">Mikania micrantha</name>
    <name type="common">bitter vine</name>
    <dbReference type="NCBI Taxonomy" id="192012"/>
    <lineage>
        <taxon>Eukaryota</taxon>
        <taxon>Viridiplantae</taxon>
        <taxon>Streptophyta</taxon>
        <taxon>Embryophyta</taxon>
        <taxon>Tracheophyta</taxon>
        <taxon>Spermatophyta</taxon>
        <taxon>Magnoliopsida</taxon>
        <taxon>eudicotyledons</taxon>
        <taxon>Gunneridae</taxon>
        <taxon>Pentapetalae</taxon>
        <taxon>asterids</taxon>
        <taxon>campanulids</taxon>
        <taxon>Asterales</taxon>
        <taxon>Asteraceae</taxon>
        <taxon>Asteroideae</taxon>
        <taxon>Heliantheae alliance</taxon>
        <taxon>Eupatorieae</taxon>
        <taxon>Mikania</taxon>
    </lineage>
</organism>
<keyword evidence="5" id="KW-0963">Cytoplasm</keyword>
<dbReference type="InterPro" id="IPR015892">
    <property type="entry name" value="Carbonic_anhydrase_CS"/>
</dbReference>
<dbReference type="GO" id="GO:0005737">
    <property type="term" value="C:cytoplasm"/>
    <property type="evidence" value="ECO:0007669"/>
    <property type="project" value="UniProtKB-SubCell"/>
</dbReference>
<comment type="cofactor">
    <cofactor evidence="9">
        <name>Zn(2+)</name>
        <dbReference type="ChEBI" id="CHEBI:29105"/>
    </cofactor>
    <text evidence="9">Binds 1 zinc ion per subunit.</text>
</comment>
<dbReference type="SMART" id="SM00947">
    <property type="entry name" value="Pro_CA"/>
    <property type="match status" value="1"/>
</dbReference>
<feature type="binding site" evidence="9">
    <location>
        <position position="176"/>
    </location>
    <ligand>
        <name>Zn(2+)</name>
        <dbReference type="ChEBI" id="CHEBI:29105"/>
    </ligand>
</feature>
<dbReference type="PANTHER" id="PTHR11002:SF57">
    <property type="entry name" value="CARBONIC ANHYDRASE"/>
    <property type="match status" value="1"/>
</dbReference>
<dbReference type="SUPFAM" id="SSF53056">
    <property type="entry name" value="beta-carbonic anhydrase, cab"/>
    <property type="match status" value="1"/>
</dbReference>
<evidence type="ECO:0000256" key="10">
    <source>
        <dbReference type="RuleBase" id="RU003956"/>
    </source>
</evidence>
<dbReference type="GO" id="GO:0008270">
    <property type="term" value="F:zinc ion binding"/>
    <property type="evidence" value="ECO:0007669"/>
    <property type="project" value="UniProtKB-UniRule"/>
</dbReference>
<dbReference type="GO" id="GO:0015976">
    <property type="term" value="P:carbon utilization"/>
    <property type="evidence" value="ECO:0007669"/>
    <property type="project" value="InterPro"/>
</dbReference>
<dbReference type="FunFam" id="3.40.1050.10:FF:000003">
    <property type="entry name" value="Carbonic anhydrase"/>
    <property type="match status" value="1"/>
</dbReference>
<dbReference type="OrthoDB" id="10248475at2759"/>
<dbReference type="Gene3D" id="3.40.1050.10">
    <property type="entry name" value="Carbonic anhydrase"/>
    <property type="match status" value="1"/>
</dbReference>
<dbReference type="GO" id="GO:0004089">
    <property type="term" value="F:carbonate dehydratase activity"/>
    <property type="evidence" value="ECO:0007669"/>
    <property type="project" value="UniProtKB-UniRule"/>
</dbReference>
<keyword evidence="12" id="KW-1185">Reference proteome</keyword>
<comment type="catalytic activity">
    <reaction evidence="8 10">
        <text>hydrogencarbonate + H(+) = CO2 + H2O</text>
        <dbReference type="Rhea" id="RHEA:10748"/>
        <dbReference type="ChEBI" id="CHEBI:15377"/>
        <dbReference type="ChEBI" id="CHEBI:15378"/>
        <dbReference type="ChEBI" id="CHEBI:16526"/>
        <dbReference type="ChEBI" id="CHEBI:17544"/>
        <dbReference type="EC" id="4.2.1.1"/>
    </reaction>
</comment>
<evidence type="ECO:0000256" key="4">
    <source>
        <dbReference type="ARBA" id="ARBA00012925"/>
    </source>
</evidence>
<comment type="subcellular location">
    <subcellularLocation>
        <location evidence="2">Cytoplasm</location>
    </subcellularLocation>
</comment>
<keyword evidence="7 10" id="KW-0456">Lyase</keyword>
<dbReference type="EMBL" id="SZYD01000015">
    <property type="protein sequence ID" value="KAD3642138.1"/>
    <property type="molecule type" value="Genomic_DNA"/>
</dbReference>
<evidence type="ECO:0000256" key="2">
    <source>
        <dbReference type="ARBA" id="ARBA00004496"/>
    </source>
</evidence>
<proteinExistence type="inferred from homology"/>
<feature type="binding site" evidence="9">
    <location>
        <position position="118"/>
    </location>
    <ligand>
        <name>Zn(2+)</name>
        <dbReference type="ChEBI" id="CHEBI:29105"/>
    </ligand>
</feature>